<dbReference type="Gene3D" id="3.80.10.10">
    <property type="entry name" value="Ribonuclease Inhibitor"/>
    <property type="match status" value="1"/>
</dbReference>
<feature type="coiled-coil region" evidence="1">
    <location>
        <begin position="356"/>
        <end position="383"/>
    </location>
</feature>
<dbReference type="AlphaFoldDB" id="A0A0F9NBH5"/>
<evidence type="ECO:0000313" key="2">
    <source>
        <dbReference type="EMBL" id="KKM78757.1"/>
    </source>
</evidence>
<evidence type="ECO:0008006" key="3">
    <source>
        <dbReference type="Google" id="ProtNLM"/>
    </source>
</evidence>
<organism evidence="2">
    <name type="scientific">marine sediment metagenome</name>
    <dbReference type="NCBI Taxonomy" id="412755"/>
    <lineage>
        <taxon>unclassified sequences</taxon>
        <taxon>metagenomes</taxon>
        <taxon>ecological metagenomes</taxon>
    </lineage>
</organism>
<dbReference type="InterPro" id="IPR050715">
    <property type="entry name" value="LRR-SigEffector_domain"/>
</dbReference>
<evidence type="ECO:0000256" key="1">
    <source>
        <dbReference type="SAM" id="Coils"/>
    </source>
</evidence>
<dbReference type="EMBL" id="LAZR01008437">
    <property type="protein sequence ID" value="KKM78757.1"/>
    <property type="molecule type" value="Genomic_DNA"/>
</dbReference>
<protein>
    <recommendedName>
        <fullName evidence="3">Leucine-rich repeat domain-containing protein</fullName>
    </recommendedName>
</protein>
<gene>
    <name evidence="2" type="ORF">LCGC14_1356780</name>
</gene>
<proteinExistence type="predicted"/>
<dbReference type="InterPro" id="IPR032675">
    <property type="entry name" value="LRR_dom_sf"/>
</dbReference>
<reference evidence="2" key="1">
    <citation type="journal article" date="2015" name="Nature">
        <title>Complex archaea that bridge the gap between prokaryotes and eukaryotes.</title>
        <authorList>
            <person name="Spang A."/>
            <person name="Saw J.H."/>
            <person name="Jorgensen S.L."/>
            <person name="Zaremba-Niedzwiedzka K."/>
            <person name="Martijn J."/>
            <person name="Lind A.E."/>
            <person name="van Eijk R."/>
            <person name="Schleper C."/>
            <person name="Guy L."/>
            <person name="Ettema T.J."/>
        </authorList>
    </citation>
    <scope>NUCLEOTIDE SEQUENCE</scope>
</reference>
<name>A0A0F9NBH5_9ZZZZ</name>
<dbReference type="PANTHER" id="PTHR45752:SF195">
    <property type="entry name" value="LEUCINE-RICH REPEAT (LRR) FAMILY PROTEIN-RELATED"/>
    <property type="match status" value="1"/>
</dbReference>
<dbReference type="SUPFAM" id="SSF52047">
    <property type="entry name" value="RNI-like"/>
    <property type="match status" value="1"/>
</dbReference>
<comment type="caution">
    <text evidence="2">The sequence shown here is derived from an EMBL/GenBank/DDBJ whole genome shotgun (WGS) entry which is preliminary data.</text>
</comment>
<keyword evidence="1" id="KW-0175">Coiled coil</keyword>
<dbReference type="PANTHER" id="PTHR45752">
    <property type="entry name" value="LEUCINE-RICH REPEAT-CONTAINING"/>
    <property type="match status" value="1"/>
</dbReference>
<sequence length="386" mass="45169">MREFKVNKLISLRLIDGETILFVNNREFKQCKILLLNIPTEDGLMDEIEEAKSIDEIEEYFDVSMDFEYVDVSPEEEFMGHCSNLQVWAENYYDTDLLHKSLAFPLLKALSEVGDTFAKQRFGEEIARRYKYGNKTVRRFLFEEGYLLCLSNEDILSGILSPEEAIFMEKIMEFGERYSIVPYFRKLREIDTKGKAFMSLEDGKIDELEIIINEDLNRIPREIENLSSLDSLYLSIKGSYYGNLFGEEFSVPSVKNLTIFCNSTVTIPDSFYYFPNLKYLRIRGPDSFNKPAISFENSFKKLPNLQELHLYSIKLKKLPDSIINLKNLRRLRLSKTSLKTLPISLICTLSSLRSLELKYNSDLKIQKIEIEKLERKIKQFKYQVGF</sequence>
<accession>A0A0F9NBH5</accession>